<accession>A0A0D2D8T0</accession>
<proteinExistence type="inferred from homology"/>
<dbReference type="Gene3D" id="1.20.1440.110">
    <property type="entry name" value="acylaminoacyl peptidase"/>
    <property type="match status" value="1"/>
</dbReference>
<evidence type="ECO:0000313" key="3">
    <source>
        <dbReference type="EMBL" id="KIW39493.1"/>
    </source>
</evidence>
<dbReference type="InterPro" id="IPR000073">
    <property type="entry name" value="AB_hydrolase_1"/>
</dbReference>
<evidence type="ECO:0000259" key="2">
    <source>
        <dbReference type="Pfam" id="PF12697"/>
    </source>
</evidence>
<dbReference type="SUPFAM" id="SSF53474">
    <property type="entry name" value="alpha/beta-Hydrolases"/>
    <property type="match status" value="1"/>
</dbReference>
<evidence type="ECO:0000313" key="4">
    <source>
        <dbReference type="Proteomes" id="UP000053342"/>
    </source>
</evidence>
<dbReference type="PANTHER" id="PTHR22946">
    <property type="entry name" value="DIENELACTONE HYDROLASE DOMAIN-CONTAINING PROTEIN-RELATED"/>
    <property type="match status" value="1"/>
</dbReference>
<dbReference type="InterPro" id="IPR050261">
    <property type="entry name" value="FrsA_esterase"/>
</dbReference>
<sequence length="403" mass="45259">MLSRRFFSDDETFSYEALRAAGYSNYGGADLGEVFNICARIKAGDEKGWLREWKAAAQRAEQNARISETGGNEQSAFTGYLRASNYYRTAEFFRRSNPFEDKESRDLFNKSSEAFLNAMRLGPYECQEVQIPYQETTLPAYLMLPQGNRTKLKTIVFNGGYDSTKEESWFAIAAPALDRGFAVVAFDGPGQGAALREQRLAFRPDWETVLTPVLDFVVRRPEVDSERVVVFGWSMGGYLVARGGTAEHRAAALILDDGVYDFGLAFRNGLPSFMQRLIDWGYDGIFDALVQKAMRWSSGLRWGVLNGLWTFGVKSPADFLRATKNYTLEGCCDKIRTPSLILDASEDHFLRGQPRVLADHLTCEHELVTLGKLDGGETHCHQGSFGRVHQVIFDYLAKRLGSC</sequence>
<organism evidence="3 4">
    <name type="scientific">Exophiala oligosperma</name>
    <dbReference type="NCBI Taxonomy" id="215243"/>
    <lineage>
        <taxon>Eukaryota</taxon>
        <taxon>Fungi</taxon>
        <taxon>Dikarya</taxon>
        <taxon>Ascomycota</taxon>
        <taxon>Pezizomycotina</taxon>
        <taxon>Eurotiomycetes</taxon>
        <taxon>Chaetothyriomycetidae</taxon>
        <taxon>Chaetothyriales</taxon>
        <taxon>Herpotrichiellaceae</taxon>
        <taxon>Exophiala</taxon>
    </lineage>
</organism>
<dbReference type="OrthoDB" id="4131425at2759"/>
<dbReference type="Pfam" id="PF12697">
    <property type="entry name" value="Abhydrolase_6"/>
    <property type="match status" value="1"/>
</dbReference>
<dbReference type="AlphaFoldDB" id="A0A0D2D8T0"/>
<dbReference type="RefSeq" id="XP_016259709.1">
    <property type="nucleotide sequence ID" value="XM_016409401.1"/>
</dbReference>
<dbReference type="Gene3D" id="3.40.50.1820">
    <property type="entry name" value="alpha/beta hydrolase"/>
    <property type="match status" value="1"/>
</dbReference>
<dbReference type="PANTHER" id="PTHR22946:SF12">
    <property type="entry name" value="CONIDIAL PIGMENT BIOSYNTHESIS PROTEIN AYG1 (AFU_ORTHOLOGUE AFUA_2G17550)"/>
    <property type="match status" value="1"/>
</dbReference>
<dbReference type="Proteomes" id="UP000053342">
    <property type="component" value="Unassembled WGS sequence"/>
</dbReference>
<feature type="domain" description="AB hydrolase-1" evidence="2">
    <location>
        <begin position="158"/>
        <end position="351"/>
    </location>
</feature>
<protein>
    <recommendedName>
        <fullName evidence="2">AB hydrolase-1 domain-containing protein</fullName>
    </recommendedName>
</protein>
<reference evidence="3 4" key="1">
    <citation type="submission" date="2015-01" db="EMBL/GenBank/DDBJ databases">
        <title>The Genome Sequence of Exophiala oligosperma CBS72588.</title>
        <authorList>
            <consortium name="The Broad Institute Genomics Platform"/>
            <person name="Cuomo C."/>
            <person name="de Hoog S."/>
            <person name="Gorbushina A."/>
            <person name="Stielow B."/>
            <person name="Teixiera M."/>
            <person name="Abouelleil A."/>
            <person name="Chapman S.B."/>
            <person name="Priest M."/>
            <person name="Young S.K."/>
            <person name="Wortman J."/>
            <person name="Nusbaum C."/>
            <person name="Birren B."/>
        </authorList>
    </citation>
    <scope>NUCLEOTIDE SEQUENCE [LARGE SCALE GENOMIC DNA]</scope>
    <source>
        <strain evidence="3 4">CBS 72588</strain>
    </source>
</reference>
<dbReference type="GO" id="GO:0016787">
    <property type="term" value="F:hydrolase activity"/>
    <property type="evidence" value="ECO:0007669"/>
    <property type="project" value="UniProtKB-KW"/>
</dbReference>
<name>A0A0D2D8T0_9EURO</name>
<dbReference type="STRING" id="215243.A0A0D2D8T0"/>
<evidence type="ECO:0000256" key="1">
    <source>
        <dbReference type="ARBA" id="ARBA00038115"/>
    </source>
</evidence>
<dbReference type="GeneID" id="27360174"/>
<keyword evidence="4" id="KW-1185">Reference proteome</keyword>
<comment type="similarity">
    <text evidence="1">Belongs to the AB hydrolase superfamily. FUS2 hydrolase family.</text>
</comment>
<dbReference type="EMBL" id="KN847339">
    <property type="protein sequence ID" value="KIW39493.1"/>
    <property type="molecule type" value="Genomic_DNA"/>
</dbReference>
<dbReference type="HOGENOM" id="CLU_034451_1_0_1"/>
<dbReference type="VEuPathDB" id="FungiDB:PV06_08100"/>
<gene>
    <name evidence="3" type="ORF">PV06_08100</name>
</gene>
<dbReference type="InterPro" id="IPR029058">
    <property type="entry name" value="AB_hydrolase_fold"/>
</dbReference>